<sequence>MAKAYKWIYLVSYICIISLSPLIAGILKLLWNIMGSFKSFAGVSLSDLWAIVWIYSFMFFLLFITTIIAFLFSIPGLLVYIFSFYTVVKWEVPLVLAKIILILISLVSIIVTFYFVEGRLNYIGQVYCGVAIVSGLFLKLKY</sequence>
<keyword evidence="1" id="KW-1133">Transmembrane helix</keyword>
<keyword evidence="3" id="KW-1185">Reference proteome</keyword>
<feature type="transmembrane region" description="Helical" evidence="1">
    <location>
        <begin position="94"/>
        <end position="116"/>
    </location>
</feature>
<evidence type="ECO:0000313" key="2">
    <source>
        <dbReference type="EMBL" id="TDS53970.1"/>
    </source>
</evidence>
<evidence type="ECO:0000256" key="1">
    <source>
        <dbReference type="SAM" id="Phobius"/>
    </source>
</evidence>
<dbReference type="Proteomes" id="UP000295215">
    <property type="component" value="Unassembled WGS sequence"/>
</dbReference>
<evidence type="ECO:0000313" key="3">
    <source>
        <dbReference type="Proteomes" id="UP000295215"/>
    </source>
</evidence>
<proteinExistence type="predicted"/>
<dbReference type="RefSeq" id="WP_133713333.1">
    <property type="nucleotide sequence ID" value="NZ_SOAG01000026.1"/>
</dbReference>
<dbReference type="EMBL" id="SOAG01000026">
    <property type="protein sequence ID" value="TDS53970.1"/>
    <property type="molecule type" value="Genomic_DNA"/>
</dbReference>
<organism evidence="2 3">
    <name type="scientific">Myroides indicus</name>
    <dbReference type="NCBI Taxonomy" id="1323422"/>
    <lineage>
        <taxon>Bacteria</taxon>
        <taxon>Pseudomonadati</taxon>
        <taxon>Bacteroidota</taxon>
        <taxon>Flavobacteriia</taxon>
        <taxon>Flavobacteriales</taxon>
        <taxon>Flavobacteriaceae</taxon>
        <taxon>Myroides</taxon>
    </lineage>
</organism>
<comment type="caution">
    <text evidence="2">The sequence shown here is derived from an EMBL/GenBank/DDBJ whole genome shotgun (WGS) entry which is preliminary data.</text>
</comment>
<keyword evidence="1" id="KW-0812">Transmembrane</keyword>
<reference evidence="2 3" key="1">
    <citation type="submission" date="2019-03" db="EMBL/GenBank/DDBJ databases">
        <title>Genomic Encyclopedia of Archaeal and Bacterial Type Strains, Phase II (KMG-II): from individual species to whole genera.</title>
        <authorList>
            <person name="Goeker M."/>
        </authorList>
    </citation>
    <scope>NUCLEOTIDE SEQUENCE [LARGE SCALE GENOMIC DNA]</scope>
    <source>
        <strain evidence="2 3">DSM 28213</strain>
    </source>
</reference>
<dbReference type="AlphaFoldDB" id="A0A4R7EXN0"/>
<protein>
    <submittedName>
        <fullName evidence="2">Uncharacterized protein</fullName>
    </submittedName>
</protein>
<feature type="transmembrane region" description="Helical" evidence="1">
    <location>
        <begin position="122"/>
        <end position="140"/>
    </location>
</feature>
<feature type="transmembrane region" description="Helical" evidence="1">
    <location>
        <begin position="7"/>
        <end position="31"/>
    </location>
</feature>
<feature type="transmembrane region" description="Helical" evidence="1">
    <location>
        <begin position="51"/>
        <end position="82"/>
    </location>
</feature>
<accession>A0A4R7EXN0</accession>
<keyword evidence="1" id="KW-0472">Membrane</keyword>
<gene>
    <name evidence="2" type="ORF">C8P70_1262</name>
</gene>
<name>A0A4R7EXN0_9FLAO</name>